<evidence type="ECO:0000256" key="7">
    <source>
        <dbReference type="ARBA" id="ARBA00022692"/>
    </source>
</evidence>
<keyword evidence="10" id="KW-0735">Signal-anchor</keyword>
<keyword evidence="12 16" id="KW-0333">Golgi apparatus</keyword>
<dbReference type="Proteomes" id="UP001634394">
    <property type="component" value="Unassembled WGS sequence"/>
</dbReference>
<dbReference type="Gene3D" id="2.80.10.50">
    <property type="match status" value="1"/>
</dbReference>
<dbReference type="SUPFAM" id="SSF50370">
    <property type="entry name" value="Ricin B-like lectins"/>
    <property type="match status" value="1"/>
</dbReference>
<evidence type="ECO:0000256" key="14">
    <source>
        <dbReference type="ARBA" id="ARBA00023157"/>
    </source>
</evidence>
<dbReference type="PROSITE" id="PS50231">
    <property type="entry name" value="RICIN_B_LECTIN"/>
    <property type="match status" value="1"/>
</dbReference>
<comment type="pathway">
    <text evidence="3 16">Protein modification; protein glycosylation.</text>
</comment>
<keyword evidence="14 16" id="KW-1015">Disulfide bond</keyword>
<evidence type="ECO:0000256" key="2">
    <source>
        <dbReference type="ARBA" id="ARBA00004323"/>
    </source>
</evidence>
<dbReference type="FunFam" id="3.90.550.10:FF:000021">
    <property type="entry name" value="Polypeptide N-acetylgalactosaminyltransferase"/>
    <property type="match status" value="1"/>
</dbReference>
<organism evidence="19 20">
    <name type="scientific">Sinanodonta woodiana</name>
    <name type="common">Chinese pond mussel</name>
    <name type="synonym">Anodonta woodiana</name>
    <dbReference type="NCBI Taxonomy" id="1069815"/>
    <lineage>
        <taxon>Eukaryota</taxon>
        <taxon>Metazoa</taxon>
        <taxon>Spiralia</taxon>
        <taxon>Lophotrochozoa</taxon>
        <taxon>Mollusca</taxon>
        <taxon>Bivalvia</taxon>
        <taxon>Autobranchia</taxon>
        <taxon>Heteroconchia</taxon>
        <taxon>Palaeoheterodonta</taxon>
        <taxon>Unionida</taxon>
        <taxon>Unionoidea</taxon>
        <taxon>Unionidae</taxon>
        <taxon>Unioninae</taxon>
        <taxon>Sinanodonta</taxon>
    </lineage>
</organism>
<dbReference type="GO" id="GO:0006493">
    <property type="term" value="P:protein O-linked glycosylation"/>
    <property type="evidence" value="ECO:0007669"/>
    <property type="project" value="UniProtKB-ARBA"/>
</dbReference>
<keyword evidence="20" id="KW-1185">Reference proteome</keyword>
<dbReference type="GO" id="GO:0046872">
    <property type="term" value="F:metal ion binding"/>
    <property type="evidence" value="ECO:0007669"/>
    <property type="project" value="UniProtKB-KW"/>
</dbReference>
<dbReference type="EC" id="2.4.1.-" evidence="16"/>
<dbReference type="SUPFAM" id="SSF53448">
    <property type="entry name" value="Nucleotide-diphospho-sugar transferases"/>
    <property type="match status" value="1"/>
</dbReference>
<keyword evidence="8" id="KW-0479">Metal-binding</keyword>
<evidence type="ECO:0000256" key="15">
    <source>
        <dbReference type="ARBA" id="ARBA00023211"/>
    </source>
</evidence>
<evidence type="ECO:0000256" key="8">
    <source>
        <dbReference type="ARBA" id="ARBA00022723"/>
    </source>
</evidence>
<evidence type="ECO:0000256" key="16">
    <source>
        <dbReference type="RuleBase" id="RU361242"/>
    </source>
</evidence>
<sequence length="806" mass="92522">MKYVSFVRIIFLTSVLWFSATLLVFLHYDNLIGGHKMDVRQVHDGIVIQQMESVSNSMKKLKLSANKTKLLFEDIKRYLDRQISMKDNISIQSNVDERSDIIKSMRLADEKIKKGEKLEDRGDKQHDIQNELISEQLRHHRFTISHDSRDFEEKAKANNHKEIESHPEKKENDDNIAGEQQERNIAGDGVEEEQGKHIEKKQEAAEPEIETMEKEKNINRPNKDHEGDLDNAKGKIDEKGSINKVDLEGENEERERDRVVVKIERSMQEDEKVNNMVETENKGNMANQYASFPEAIYEKLPADAPGEMGSGIKTDVAALPPDERLKYELGQKRNSFNEYASTKISVRRQIPDVRPESCKQAEITKPLPETCIIICFHNEAWTVLLRTVHSILDRSPPSLIKSIILVDDLSDMVHTKKPLEDYMARFVEGKVRIVRTEKREGLIRARLLGVAHCSAPVLTFLDSHIECFPGWLEPLLDRVARNSSIIVAPIISMINAQSFSVSAGTNSHIGIFSIADMTFNWMLIPPRLQQRLKSDADPVQTPTIAGGLFSVDRVWFDHIGRYDEGMEIWGGENLEISFRNWMCGGSLEIHPCSQVAHVFRATSPYSWGKSFFEILRKNAVRVAEVWMDEYKDFYYERLNYKLGDYGDVSARKALRERLQCKSFDWYIKNIFPEVSLPPKGVLRGEIKTLNTPVAMCVDAMSLYPNNNEVAMFPCHGQGGNQFWVMTESGEIRHDNGCIEYRENAIRYSMCRDNSDGQKWRFTQDSHIQQVTSGLCMERSADNRILKLNVCLNSPRQLFLFVNLKSQ</sequence>
<dbReference type="SMART" id="SM00458">
    <property type="entry name" value="RICIN"/>
    <property type="match status" value="1"/>
</dbReference>
<keyword evidence="9 16" id="KW-0430">Lectin</keyword>
<evidence type="ECO:0000256" key="11">
    <source>
        <dbReference type="ARBA" id="ARBA00022989"/>
    </source>
</evidence>
<accession>A0ABD3T695</accession>
<dbReference type="InterPro" id="IPR029044">
    <property type="entry name" value="Nucleotide-diphossugar_trans"/>
</dbReference>
<evidence type="ECO:0000313" key="20">
    <source>
        <dbReference type="Proteomes" id="UP001634394"/>
    </source>
</evidence>
<dbReference type="GO" id="GO:0030246">
    <property type="term" value="F:carbohydrate binding"/>
    <property type="evidence" value="ECO:0007669"/>
    <property type="project" value="UniProtKB-KW"/>
</dbReference>
<evidence type="ECO:0000313" key="19">
    <source>
        <dbReference type="EMBL" id="KAL3832141.1"/>
    </source>
</evidence>
<dbReference type="InterPro" id="IPR001173">
    <property type="entry name" value="Glyco_trans_2-like"/>
</dbReference>
<evidence type="ECO:0000256" key="1">
    <source>
        <dbReference type="ARBA" id="ARBA00001936"/>
    </source>
</evidence>
<keyword evidence="6 16" id="KW-0808">Transferase</keyword>
<dbReference type="EMBL" id="JBJQND010000019">
    <property type="protein sequence ID" value="KAL3832141.1"/>
    <property type="molecule type" value="Genomic_DNA"/>
</dbReference>
<feature type="compositionally biased region" description="Basic and acidic residues" evidence="17">
    <location>
        <begin position="144"/>
        <end position="173"/>
    </location>
</feature>
<keyword evidence="7 16" id="KW-0812">Transmembrane</keyword>
<evidence type="ECO:0000256" key="13">
    <source>
        <dbReference type="ARBA" id="ARBA00023136"/>
    </source>
</evidence>
<protein>
    <recommendedName>
        <fullName evidence="16">Polypeptide N-acetylgalactosaminyltransferase</fullName>
        <ecNumber evidence="16">2.4.1.-</ecNumber>
    </recommendedName>
    <alternativeName>
        <fullName evidence="16">Protein-UDP acetylgalactosaminyltransferase</fullName>
    </alternativeName>
</protein>
<name>A0ABD3T695_SINWO</name>
<comment type="similarity">
    <text evidence="4 16">Belongs to the glycosyltransferase 2 family. GalNAc-T subfamily.</text>
</comment>
<keyword evidence="15 16" id="KW-0464">Manganese</keyword>
<comment type="subcellular location">
    <subcellularLocation>
        <location evidence="2 16">Golgi apparatus membrane</location>
        <topology evidence="2 16">Single-pass type II membrane protein</topology>
    </subcellularLocation>
</comment>
<feature type="domain" description="Ricin B lectin" evidence="18">
    <location>
        <begin position="683"/>
        <end position="801"/>
    </location>
</feature>
<dbReference type="Pfam" id="PF00535">
    <property type="entry name" value="Glycos_transf_2"/>
    <property type="match status" value="1"/>
</dbReference>
<evidence type="ECO:0000256" key="12">
    <source>
        <dbReference type="ARBA" id="ARBA00023034"/>
    </source>
</evidence>
<evidence type="ECO:0000256" key="9">
    <source>
        <dbReference type="ARBA" id="ARBA00022734"/>
    </source>
</evidence>
<feature type="compositionally biased region" description="Basic and acidic residues" evidence="17">
    <location>
        <begin position="193"/>
        <end position="204"/>
    </location>
</feature>
<evidence type="ECO:0000256" key="5">
    <source>
        <dbReference type="ARBA" id="ARBA00022676"/>
    </source>
</evidence>
<reference evidence="19 20" key="1">
    <citation type="submission" date="2024-11" db="EMBL/GenBank/DDBJ databases">
        <title>Chromosome-level genome assembly of the freshwater bivalve Anodonta woodiana.</title>
        <authorList>
            <person name="Chen X."/>
        </authorList>
    </citation>
    <scope>NUCLEOTIDE SEQUENCE [LARGE SCALE GENOMIC DNA]</scope>
    <source>
        <strain evidence="19">MN2024</strain>
        <tissue evidence="19">Gills</tissue>
    </source>
</reference>
<dbReference type="Pfam" id="PF00652">
    <property type="entry name" value="Ricin_B_lectin"/>
    <property type="match status" value="1"/>
</dbReference>
<gene>
    <name evidence="19" type="ORF">ACJMK2_023812</name>
</gene>
<evidence type="ECO:0000256" key="3">
    <source>
        <dbReference type="ARBA" id="ARBA00004922"/>
    </source>
</evidence>
<comment type="cofactor">
    <cofactor evidence="1 16">
        <name>Mn(2+)</name>
        <dbReference type="ChEBI" id="CHEBI:29035"/>
    </cofactor>
</comment>
<feature type="region of interest" description="Disordered" evidence="17">
    <location>
        <begin position="143"/>
        <end position="243"/>
    </location>
</feature>
<evidence type="ECO:0000256" key="4">
    <source>
        <dbReference type="ARBA" id="ARBA00005680"/>
    </source>
</evidence>
<dbReference type="InterPro" id="IPR000772">
    <property type="entry name" value="Ricin_B_lectin"/>
</dbReference>
<keyword evidence="5 16" id="KW-0328">Glycosyltransferase</keyword>
<dbReference type="CDD" id="cd02510">
    <property type="entry name" value="pp-GalNAc-T"/>
    <property type="match status" value="1"/>
</dbReference>
<comment type="caution">
    <text evidence="19">The sequence shown here is derived from an EMBL/GenBank/DDBJ whole genome shotgun (WGS) entry which is preliminary data.</text>
</comment>
<dbReference type="InterPro" id="IPR035992">
    <property type="entry name" value="Ricin_B-like_lectins"/>
</dbReference>
<feature type="compositionally biased region" description="Basic and acidic residues" evidence="17">
    <location>
        <begin position="211"/>
        <end position="243"/>
    </location>
</feature>
<dbReference type="AlphaFoldDB" id="A0ABD3T695"/>
<feature type="transmembrane region" description="Helical" evidence="16">
    <location>
        <begin position="6"/>
        <end position="28"/>
    </location>
</feature>
<evidence type="ECO:0000256" key="10">
    <source>
        <dbReference type="ARBA" id="ARBA00022968"/>
    </source>
</evidence>
<evidence type="ECO:0000256" key="17">
    <source>
        <dbReference type="SAM" id="MobiDB-lite"/>
    </source>
</evidence>
<dbReference type="Gene3D" id="3.90.550.10">
    <property type="entry name" value="Spore Coat Polysaccharide Biosynthesis Protein SpsA, Chain A"/>
    <property type="match status" value="1"/>
</dbReference>
<dbReference type="GO" id="GO:0000139">
    <property type="term" value="C:Golgi membrane"/>
    <property type="evidence" value="ECO:0007669"/>
    <property type="project" value="UniProtKB-SubCell"/>
</dbReference>
<keyword evidence="13 16" id="KW-0472">Membrane</keyword>
<dbReference type="GO" id="GO:0016757">
    <property type="term" value="F:glycosyltransferase activity"/>
    <property type="evidence" value="ECO:0007669"/>
    <property type="project" value="UniProtKB-KW"/>
</dbReference>
<evidence type="ECO:0000256" key="6">
    <source>
        <dbReference type="ARBA" id="ARBA00022679"/>
    </source>
</evidence>
<evidence type="ECO:0000259" key="18">
    <source>
        <dbReference type="SMART" id="SM00458"/>
    </source>
</evidence>
<dbReference type="PANTHER" id="PTHR11675:SF131">
    <property type="entry name" value="POLYPEPTIDE N-ACETYLGALACTOSAMINYLTRANSFERASE 9-RELATED"/>
    <property type="match status" value="1"/>
</dbReference>
<dbReference type="PANTHER" id="PTHR11675">
    <property type="entry name" value="N-ACETYLGALACTOSAMINYLTRANSFERASE"/>
    <property type="match status" value="1"/>
</dbReference>
<keyword evidence="11 16" id="KW-1133">Transmembrane helix</keyword>
<proteinExistence type="inferred from homology"/>
<dbReference type="InterPro" id="IPR045885">
    <property type="entry name" value="GalNAc-T"/>
</dbReference>